<feature type="coiled-coil region" evidence="1">
    <location>
        <begin position="14"/>
        <end position="48"/>
    </location>
</feature>
<sequence>MQLTSDFLNKQDISRLKKEELEDLEYHLQKMQETLMQKKNQIEKDLEK</sequence>
<dbReference type="Proteomes" id="UP001596002">
    <property type="component" value="Unassembled WGS sequence"/>
</dbReference>
<reference evidence="3" key="1">
    <citation type="journal article" date="2019" name="Int. J. Syst. Evol. Microbiol.">
        <title>The Global Catalogue of Microorganisms (GCM) 10K type strain sequencing project: providing services to taxonomists for standard genome sequencing and annotation.</title>
        <authorList>
            <consortium name="The Broad Institute Genomics Platform"/>
            <consortium name="The Broad Institute Genome Sequencing Center for Infectious Disease"/>
            <person name="Wu L."/>
            <person name="Ma J."/>
        </authorList>
    </citation>
    <scope>NUCLEOTIDE SEQUENCE [LARGE SCALE GENOMIC DNA]</scope>
    <source>
        <strain evidence="3">WYCCWR 12678</strain>
    </source>
</reference>
<organism evidence="2 3">
    <name type="scientific">Effusibacillus consociatus</name>
    <dbReference type="NCBI Taxonomy" id="1117041"/>
    <lineage>
        <taxon>Bacteria</taxon>
        <taxon>Bacillati</taxon>
        <taxon>Bacillota</taxon>
        <taxon>Bacilli</taxon>
        <taxon>Bacillales</taxon>
        <taxon>Alicyclobacillaceae</taxon>
        <taxon>Effusibacillus</taxon>
    </lineage>
</organism>
<keyword evidence="1" id="KW-0175">Coiled coil</keyword>
<keyword evidence="3" id="KW-1185">Reference proteome</keyword>
<comment type="caution">
    <text evidence="2">The sequence shown here is derived from an EMBL/GenBank/DDBJ whole genome shotgun (WGS) entry which is preliminary data.</text>
</comment>
<protein>
    <recommendedName>
        <fullName evidence="4">FbpB family small basic protein</fullName>
    </recommendedName>
</protein>
<evidence type="ECO:0000313" key="2">
    <source>
        <dbReference type="EMBL" id="MFC4767708.1"/>
    </source>
</evidence>
<accession>A0ABV9Q144</accession>
<gene>
    <name evidence="2" type="ORF">ACFO8Q_10095</name>
</gene>
<proteinExistence type="predicted"/>
<dbReference type="RefSeq" id="WP_380025629.1">
    <property type="nucleotide sequence ID" value="NZ_JBHSHC010000086.1"/>
</dbReference>
<dbReference type="EMBL" id="JBHSHC010000086">
    <property type="protein sequence ID" value="MFC4767708.1"/>
    <property type="molecule type" value="Genomic_DNA"/>
</dbReference>
<evidence type="ECO:0008006" key="4">
    <source>
        <dbReference type="Google" id="ProtNLM"/>
    </source>
</evidence>
<name>A0ABV9Q144_9BACL</name>
<evidence type="ECO:0000313" key="3">
    <source>
        <dbReference type="Proteomes" id="UP001596002"/>
    </source>
</evidence>
<evidence type="ECO:0000256" key="1">
    <source>
        <dbReference type="SAM" id="Coils"/>
    </source>
</evidence>